<dbReference type="EMBL" id="QSFT01000015">
    <property type="protein sequence ID" value="RHA75557.1"/>
    <property type="molecule type" value="Genomic_DNA"/>
</dbReference>
<dbReference type="InterPro" id="IPR049874">
    <property type="entry name" value="ROK_cs"/>
</dbReference>
<comment type="caution">
    <text evidence="2">The sequence shown here is derived from an EMBL/GenBank/DDBJ whole genome shotgun (WGS) entry which is preliminary data.</text>
</comment>
<proteinExistence type="inferred from homology"/>
<evidence type="ECO:0000313" key="3">
    <source>
        <dbReference type="Proteomes" id="UP000283855"/>
    </source>
</evidence>
<dbReference type="Gene3D" id="3.30.420.40">
    <property type="match status" value="2"/>
</dbReference>
<sequence>MVHQLISELDSGSKNVMTQKRIITYYMHNHSSTIPDLAKEIDLSIPTVTKFITEMCDAGYLVSYGKQESTEGRPPNLYGLNPDSGYLVGVDIKSYCINIGLMNFTGDMIDLQMEIECHLENTPEGLEELCRHIRNFIDQTPVDKTKILQIGVNISGRVNPEEGYSFSTFNFEERPLADILSEKLNYPVSIDNDTRAMAYGELMKGVVKGEKNIVYINLSWGLGSAFVIDGKIYSGRSGFSGEFGHFNVFDNEIICRCGKKGCLQTEVSGEALHRVLCERVRAGQSSILSERILSGKTPLMLDEIIAATNKEDVLCIELVEEIGRKLGRYLAGLINLMNPELVVIGGTLALTGDYVLQPVKSAVRKYSLNLVSRDSAIVLSKLQDKAGVVGACMLSRCKLFES</sequence>
<dbReference type="SUPFAM" id="SSF53067">
    <property type="entry name" value="Actin-like ATPase domain"/>
    <property type="match status" value="1"/>
</dbReference>
<evidence type="ECO:0000256" key="1">
    <source>
        <dbReference type="ARBA" id="ARBA00006479"/>
    </source>
</evidence>
<organism evidence="2 3">
    <name type="scientific">Phocaeicola coprophilus</name>
    <dbReference type="NCBI Taxonomy" id="387090"/>
    <lineage>
        <taxon>Bacteria</taxon>
        <taxon>Pseudomonadati</taxon>
        <taxon>Bacteroidota</taxon>
        <taxon>Bacteroidia</taxon>
        <taxon>Bacteroidales</taxon>
        <taxon>Bacteroidaceae</taxon>
        <taxon>Phocaeicola</taxon>
    </lineage>
</organism>
<dbReference type="PANTHER" id="PTHR18964">
    <property type="entry name" value="ROK (REPRESSOR, ORF, KINASE) FAMILY"/>
    <property type="match status" value="1"/>
</dbReference>
<dbReference type="InterPro" id="IPR043129">
    <property type="entry name" value="ATPase_NBD"/>
</dbReference>
<dbReference type="SUPFAM" id="SSF46785">
    <property type="entry name" value="Winged helix' DNA-binding domain"/>
    <property type="match status" value="1"/>
</dbReference>
<comment type="similarity">
    <text evidence="1">Belongs to the ROK (NagC/XylR) family.</text>
</comment>
<dbReference type="InterPro" id="IPR036388">
    <property type="entry name" value="WH-like_DNA-bd_sf"/>
</dbReference>
<dbReference type="InterPro" id="IPR000600">
    <property type="entry name" value="ROK"/>
</dbReference>
<dbReference type="Proteomes" id="UP000283855">
    <property type="component" value="Unassembled WGS sequence"/>
</dbReference>
<gene>
    <name evidence="2" type="ORF">DW921_08320</name>
</gene>
<dbReference type="RefSeq" id="WP_008143625.1">
    <property type="nucleotide sequence ID" value="NZ_CABJGD010000015.1"/>
</dbReference>
<dbReference type="Gene3D" id="1.10.10.10">
    <property type="entry name" value="Winged helix-like DNA-binding domain superfamily/Winged helix DNA-binding domain"/>
    <property type="match status" value="1"/>
</dbReference>
<dbReference type="PROSITE" id="PS01125">
    <property type="entry name" value="ROK"/>
    <property type="match status" value="1"/>
</dbReference>
<dbReference type="InterPro" id="IPR036390">
    <property type="entry name" value="WH_DNA-bd_sf"/>
</dbReference>
<dbReference type="GeneID" id="78406742"/>
<protein>
    <submittedName>
        <fullName evidence="2">ROK family transcriptional regulator</fullName>
    </submittedName>
</protein>
<dbReference type="PANTHER" id="PTHR18964:SF149">
    <property type="entry name" value="BIFUNCTIONAL UDP-N-ACETYLGLUCOSAMINE 2-EPIMERASE_N-ACETYLMANNOSAMINE KINASE"/>
    <property type="match status" value="1"/>
</dbReference>
<accession>A0A413SZQ0</accession>
<name>A0A413SZQ0_9BACT</name>
<evidence type="ECO:0000313" key="2">
    <source>
        <dbReference type="EMBL" id="RHA75557.1"/>
    </source>
</evidence>
<dbReference type="Pfam" id="PF00480">
    <property type="entry name" value="ROK"/>
    <property type="match status" value="1"/>
</dbReference>
<dbReference type="Pfam" id="PF13412">
    <property type="entry name" value="HTH_24"/>
    <property type="match status" value="1"/>
</dbReference>
<dbReference type="AlphaFoldDB" id="A0A413SZQ0"/>
<reference evidence="2 3" key="1">
    <citation type="submission" date="2018-08" db="EMBL/GenBank/DDBJ databases">
        <title>A genome reference for cultivated species of the human gut microbiota.</title>
        <authorList>
            <person name="Zou Y."/>
            <person name="Xue W."/>
            <person name="Luo G."/>
        </authorList>
    </citation>
    <scope>NUCLEOTIDE SEQUENCE [LARGE SCALE GENOMIC DNA]</scope>
    <source>
        <strain evidence="2 3">AM42-38</strain>
    </source>
</reference>